<evidence type="ECO:0000313" key="1">
    <source>
        <dbReference type="EMBL" id="ALP92544.1"/>
    </source>
</evidence>
<dbReference type="AlphaFoldDB" id="A0A0S2W0K1"/>
<reference evidence="2" key="2">
    <citation type="submission" date="2015-04" db="EMBL/GenBank/DDBJ databases">
        <title>A butyrogenic pathway from the amino acid lysine in a human gut commensal.</title>
        <authorList>
            <person name="de Vos W.M."/>
            <person name="Bui N.T.P."/>
            <person name="Plugge C.M."/>
            <person name="Ritari J."/>
        </authorList>
    </citation>
    <scope>NUCLEOTIDE SEQUENCE [LARGE SCALE GENOMIC DNA]</scope>
    <source>
        <strain evidence="2">AF211</strain>
    </source>
</reference>
<dbReference type="RefSeq" id="WP_058116795.1">
    <property type="nucleotide sequence ID" value="NZ_CP011307.1"/>
</dbReference>
<protein>
    <submittedName>
        <fullName evidence="1">Uncharacterized protein</fullName>
    </submittedName>
</protein>
<sequence length="67" mass="7836">MPDILSEIFNLVEAHAPETPHDAALKQAFRDTLTPAQLRLFEAYQEAEFHREETDREALFRFLLHTP</sequence>
<evidence type="ECO:0000313" key="2">
    <source>
        <dbReference type="Proteomes" id="UP000064844"/>
    </source>
</evidence>
<dbReference type="EMBL" id="CP011307">
    <property type="protein sequence ID" value="ALP92544.1"/>
    <property type="molecule type" value="Genomic_DNA"/>
</dbReference>
<name>A0A0S2W0K1_9FIRM</name>
<keyword evidence="2" id="KW-1185">Reference proteome</keyword>
<accession>A0A0S2W0K1</accession>
<reference evidence="1 2" key="1">
    <citation type="journal article" date="2015" name="Nat. Commun.">
        <title>Production of butyrate from lysine and the Amadori product fructoselysine by a human gut commensal.</title>
        <authorList>
            <person name="Bui T.P."/>
            <person name="Ritari J."/>
            <person name="Boeren S."/>
            <person name="de Waard P."/>
            <person name="Plugge C.M."/>
            <person name="de Vos W.M."/>
        </authorList>
    </citation>
    <scope>NUCLEOTIDE SEQUENCE [LARGE SCALE GENOMIC DNA]</scope>
    <source>
        <strain evidence="1 2">AF211</strain>
    </source>
</reference>
<dbReference type="Proteomes" id="UP000064844">
    <property type="component" value="Chromosome"/>
</dbReference>
<organism evidence="1 2">
    <name type="scientific">Intestinimonas butyriciproducens</name>
    <dbReference type="NCBI Taxonomy" id="1297617"/>
    <lineage>
        <taxon>Bacteria</taxon>
        <taxon>Bacillati</taxon>
        <taxon>Bacillota</taxon>
        <taxon>Clostridia</taxon>
        <taxon>Eubacteriales</taxon>
        <taxon>Intestinimonas</taxon>
    </lineage>
</organism>
<gene>
    <name evidence="1" type="ORF">IB211_00148c</name>
</gene>
<dbReference type="KEGG" id="ibu:IB211_00148c"/>
<proteinExistence type="predicted"/>